<protein>
    <submittedName>
        <fullName evidence="1">Uncharacterized protein</fullName>
    </submittedName>
</protein>
<proteinExistence type="predicted"/>
<comment type="caution">
    <text evidence="1">The sequence shown here is derived from an EMBL/GenBank/DDBJ whole genome shotgun (WGS) entry which is preliminary data.</text>
</comment>
<reference evidence="2" key="1">
    <citation type="journal article" date="2022" name="Mol. Ecol. Resour.">
        <title>The genomes of chicory, endive, great burdock and yacon provide insights into Asteraceae palaeo-polyploidization history and plant inulin production.</title>
        <authorList>
            <person name="Fan W."/>
            <person name="Wang S."/>
            <person name="Wang H."/>
            <person name="Wang A."/>
            <person name="Jiang F."/>
            <person name="Liu H."/>
            <person name="Zhao H."/>
            <person name="Xu D."/>
            <person name="Zhang Y."/>
        </authorList>
    </citation>
    <scope>NUCLEOTIDE SEQUENCE [LARGE SCALE GENOMIC DNA]</scope>
    <source>
        <strain evidence="2">cv. Yunnan</strain>
    </source>
</reference>
<accession>A0ACB9AQN8</accession>
<keyword evidence="2" id="KW-1185">Reference proteome</keyword>
<evidence type="ECO:0000313" key="2">
    <source>
        <dbReference type="Proteomes" id="UP001056120"/>
    </source>
</evidence>
<evidence type="ECO:0000313" key="1">
    <source>
        <dbReference type="EMBL" id="KAI3712266.1"/>
    </source>
</evidence>
<name>A0ACB9AQN8_9ASTR</name>
<sequence length="310" mass="34721">MGLLDIVSFHANSNNFTGSIPTDISKLRYLNELDLSNNNFSGNFPYQVLGAHHLKFLDLRFNGLAGLIPQQVFLLNVDFLFINNNKFIQKIPDNLGSTPAHYLILANNKFIGGIPRSIGQASNTLREALFLNNQLTGCLPYEIGLLKKVRLFDVESNYFTGPIPHSFQCLKKIEALSLARNKFYGEVPEAVCSLPELFNFTLAYNYFTKVGPLCQELIKNGVLDVKMNCILELPNQRSPADCAKFFSTTLSCPNETSLAYVPCSDVYTRARWESSDVQLNAPAKAPVQAPRWVGYAALFPEHAINPREYN</sequence>
<organism evidence="1 2">
    <name type="scientific">Smallanthus sonchifolius</name>
    <dbReference type="NCBI Taxonomy" id="185202"/>
    <lineage>
        <taxon>Eukaryota</taxon>
        <taxon>Viridiplantae</taxon>
        <taxon>Streptophyta</taxon>
        <taxon>Embryophyta</taxon>
        <taxon>Tracheophyta</taxon>
        <taxon>Spermatophyta</taxon>
        <taxon>Magnoliopsida</taxon>
        <taxon>eudicotyledons</taxon>
        <taxon>Gunneridae</taxon>
        <taxon>Pentapetalae</taxon>
        <taxon>asterids</taxon>
        <taxon>campanulids</taxon>
        <taxon>Asterales</taxon>
        <taxon>Asteraceae</taxon>
        <taxon>Asteroideae</taxon>
        <taxon>Heliantheae alliance</taxon>
        <taxon>Millerieae</taxon>
        <taxon>Smallanthus</taxon>
    </lineage>
</organism>
<dbReference type="EMBL" id="CM042041">
    <property type="protein sequence ID" value="KAI3712266.1"/>
    <property type="molecule type" value="Genomic_DNA"/>
</dbReference>
<reference evidence="1 2" key="2">
    <citation type="journal article" date="2022" name="Mol. Ecol. Resour.">
        <title>The genomes of chicory, endive, great burdock and yacon provide insights into Asteraceae paleo-polyploidization history and plant inulin production.</title>
        <authorList>
            <person name="Fan W."/>
            <person name="Wang S."/>
            <person name="Wang H."/>
            <person name="Wang A."/>
            <person name="Jiang F."/>
            <person name="Liu H."/>
            <person name="Zhao H."/>
            <person name="Xu D."/>
            <person name="Zhang Y."/>
        </authorList>
    </citation>
    <scope>NUCLEOTIDE SEQUENCE [LARGE SCALE GENOMIC DNA]</scope>
    <source>
        <strain evidence="2">cv. Yunnan</strain>
        <tissue evidence="1">Leaves</tissue>
    </source>
</reference>
<gene>
    <name evidence="1" type="ORF">L1987_70817</name>
</gene>
<dbReference type="Proteomes" id="UP001056120">
    <property type="component" value="Linkage Group LG24"/>
</dbReference>